<dbReference type="PANTHER" id="PTHR30055">
    <property type="entry name" value="HTH-TYPE TRANSCRIPTIONAL REGULATOR RUTR"/>
    <property type="match status" value="1"/>
</dbReference>
<keyword evidence="3" id="KW-0804">Transcription</keyword>
<dbReference type="SUPFAM" id="SSF46689">
    <property type="entry name" value="Homeodomain-like"/>
    <property type="match status" value="1"/>
</dbReference>
<evidence type="ECO:0000256" key="1">
    <source>
        <dbReference type="ARBA" id="ARBA00023015"/>
    </source>
</evidence>
<feature type="domain" description="HTH tetR-type" evidence="6">
    <location>
        <begin position="20"/>
        <end position="80"/>
    </location>
</feature>
<comment type="caution">
    <text evidence="7">The sequence shown here is derived from an EMBL/GenBank/DDBJ whole genome shotgun (WGS) entry which is preliminary data.</text>
</comment>
<name>A0A545TLD5_9GAMM</name>
<dbReference type="Proteomes" id="UP000319732">
    <property type="component" value="Unassembled WGS sequence"/>
</dbReference>
<evidence type="ECO:0000256" key="5">
    <source>
        <dbReference type="SAM" id="MobiDB-lite"/>
    </source>
</evidence>
<keyword evidence="2 4" id="KW-0238">DNA-binding</keyword>
<dbReference type="InterPro" id="IPR009057">
    <property type="entry name" value="Homeodomain-like_sf"/>
</dbReference>
<proteinExistence type="predicted"/>
<evidence type="ECO:0000256" key="4">
    <source>
        <dbReference type="PROSITE-ProRule" id="PRU00335"/>
    </source>
</evidence>
<dbReference type="Gene3D" id="1.10.10.60">
    <property type="entry name" value="Homeodomain-like"/>
    <property type="match status" value="1"/>
</dbReference>
<feature type="compositionally biased region" description="Polar residues" evidence="5">
    <location>
        <begin position="10"/>
        <end position="21"/>
    </location>
</feature>
<dbReference type="SUPFAM" id="SSF48498">
    <property type="entry name" value="Tetracyclin repressor-like, C-terminal domain"/>
    <property type="match status" value="1"/>
</dbReference>
<dbReference type="InterPro" id="IPR036271">
    <property type="entry name" value="Tet_transcr_reg_TetR-rel_C_sf"/>
</dbReference>
<evidence type="ECO:0000313" key="7">
    <source>
        <dbReference type="EMBL" id="TQV78040.1"/>
    </source>
</evidence>
<organism evidence="7 8">
    <name type="scientific">Exilibacterium tricleocarpae</name>
    <dbReference type="NCBI Taxonomy" id="2591008"/>
    <lineage>
        <taxon>Bacteria</taxon>
        <taxon>Pseudomonadati</taxon>
        <taxon>Pseudomonadota</taxon>
        <taxon>Gammaproteobacteria</taxon>
        <taxon>Cellvibrionales</taxon>
        <taxon>Cellvibrionaceae</taxon>
        <taxon>Exilibacterium</taxon>
    </lineage>
</organism>
<sequence length="200" mass="22084">MNDMAADRALTNSRGRPRSTQAHQAIITAFIDAVRSQGYARVSIDGVARGAGVSRSTIYRWYNDKADIALEAAAQFAQALAGQTFTGHFRKDLNRFMEQTFATANDLAQLFTALMAEAQADKAFAARVWTRFSSVRRHTLTKILHSGTEPGGTGKVDTEVLLDMIFGAVWYRLMSGHAPLDKQFQKKLLSAIEILLEPAF</sequence>
<dbReference type="PANTHER" id="PTHR30055:SF148">
    <property type="entry name" value="TETR-FAMILY TRANSCRIPTIONAL REGULATOR"/>
    <property type="match status" value="1"/>
</dbReference>
<dbReference type="GO" id="GO:0003700">
    <property type="term" value="F:DNA-binding transcription factor activity"/>
    <property type="evidence" value="ECO:0007669"/>
    <property type="project" value="TreeGrafter"/>
</dbReference>
<evidence type="ECO:0000313" key="8">
    <source>
        <dbReference type="Proteomes" id="UP000319732"/>
    </source>
</evidence>
<dbReference type="Pfam" id="PF16859">
    <property type="entry name" value="TetR_C_11"/>
    <property type="match status" value="1"/>
</dbReference>
<keyword evidence="8" id="KW-1185">Reference proteome</keyword>
<dbReference type="InterPro" id="IPR050109">
    <property type="entry name" value="HTH-type_TetR-like_transc_reg"/>
</dbReference>
<evidence type="ECO:0000256" key="2">
    <source>
        <dbReference type="ARBA" id="ARBA00023125"/>
    </source>
</evidence>
<dbReference type="Pfam" id="PF00440">
    <property type="entry name" value="TetR_N"/>
    <property type="match status" value="1"/>
</dbReference>
<evidence type="ECO:0000256" key="3">
    <source>
        <dbReference type="ARBA" id="ARBA00023163"/>
    </source>
</evidence>
<dbReference type="InterPro" id="IPR011075">
    <property type="entry name" value="TetR_C"/>
</dbReference>
<dbReference type="PROSITE" id="PS50977">
    <property type="entry name" value="HTH_TETR_2"/>
    <property type="match status" value="1"/>
</dbReference>
<dbReference type="InterPro" id="IPR001647">
    <property type="entry name" value="HTH_TetR"/>
</dbReference>
<dbReference type="AlphaFoldDB" id="A0A545TLD5"/>
<dbReference type="GO" id="GO:0000976">
    <property type="term" value="F:transcription cis-regulatory region binding"/>
    <property type="evidence" value="ECO:0007669"/>
    <property type="project" value="TreeGrafter"/>
</dbReference>
<keyword evidence="1" id="KW-0805">Transcription regulation</keyword>
<feature type="region of interest" description="Disordered" evidence="5">
    <location>
        <begin position="1"/>
        <end position="21"/>
    </location>
</feature>
<dbReference type="OrthoDB" id="9796019at2"/>
<gene>
    <name evidence="7" type="ORF">FKG94_13230</name>
</gene>
<protein>
    <submittedName>
        <fullName evidence="7">TetR family transcriptional regulator</fullName>
    </submittedName>
</protein>
<accession>A0A545TLD5</accession>
<reference evidence="7 8" key="1">
    <citation type="submission" date="2019-06" db="EMBL/GenBank/DDBJ databases">
        <title>Whole genome sequence for Cellvibrionaceae sp. R142.</title>
        <authorList>
            <person name="Wang G."/>
        </authorList>
    </citation>
    <scope>NUCLEOTIDE SEQUENCE [LARGE SCALE GENOMIC DNA]</scope>
    <source>
        <strain evidence="7 8">R142</strain>
    </source>
</reference>
<dbReference type="EMBL" id="VHSG01000013">
    <property type="protein sequence ID" value="TQV78040.1"/>
    <property type="molecule type" value="Genomic_DNA"/>
</dbReference>
<dbReference type="Gene3D" id="1.10.357.10">
    <property type="entry name" value="Tetracycline Repressor, domain 2"/>
    <property type="match status" value="1"/>
</dbReference>
<feature type="DNA-binding region" description="H-T-H motif" evidence="4">
    <location>
        <begin position="43"/>
        <end position="62"/>
    </location>
</feature>
<evidence type="ECO:0000259" key="6">
    <source>
        <dbReference type="PROSITE" id="PS50977"/>
    </source>
</evidence>